<dbReference type="InterPro" id="IPR043128">
    <property type="entry name" value="Rev_trsase/Diguanyl_cyclase"/>
</dbReference>
<dbReference type="NCBIfam" id="TIGR00254">
    <property type="entry name" value="GGDEF"/>
    <property type="match status" value="1"/>
</dbReference>
<feature type="domain" description="GGDEF" evidence="2">
    <location>
        <begin position="386"/>
        <end position="517"/>
    </location>
</feature>
<evidence type="ECO:0000259" key="2">
    <source>
        <dbReference type="PROSITE" id="PS50887"/>
    </source>
</evidence>
<feature type="transmembrane region" description="Helical" evidence="1">
    <location>
        <begin position="239"/>
        <end position="259"/>
    </location>
</feature>
<feature type="transmembrane region" description="Helical" evidence="1">
    <location>
        <begin position="308"/>
        <end position="328"/>
    </location>
</feature>
<feature type="transmembrane region" description="Helical" evidence="1">
    <location>
        <begin position="111"/>
        <end position="129"/>
    </location>
</feature>
<dbReference type="GO" id="GO:0052621">
    <property type="term" value="F:diguanylate cyclase activity"/>
    <property type="evidence" value="ECO:0007669"/>
    <property type="project" value="TreeGrafter"/>
</dbReference>
<organism evidence="3 4">
    <name type="scientific">Actinoplanes nipponensis</name>
    <dbReference type="NCBI Taxonomy" id="135950"/>
    <lineage>
        <taxon>Bacteria</taxon>
        <taxon>Bacillati</taxon>
        <taxon>Actinomycetota</taxon>
        <taxon>Actinomycetes</taxon>
        <taxon>Micromonosporales</taxon>
        <taxon>Micromonosporaceae</taxon>
        <taxon>Actinoplanes</taxon>
    </lineage>
</organism>
<dbReference type="InterPro" id="IPR000160">
    <property type="entry name" value="GGDEF_dom"/>
</dbReference>
<comment type="caution">
    <text evidence="3">The sequence shown here is derived from an EMBL/GenBank/DDBJ whole genome shotgun (WGS) entry which is preliminary data.</text>
</comment>
<dbReference type="CDD" id="cd01949">
    <property type="entry name" value="GGDEF"/>
    <property type="match status" value="1"/>
</dbReference>
<evidence type="ECO:0000313" key="4">
    <source>
        <dbReference type="Proteomes" id="UP000647172"/>
    </source>
</evidence>
<dbReference type="PANTHER" id="PTHR45138">
    <property type="entry name" value="REGULATORY COMPONENTS OF SENSORY TRANSDUCTION SYSTEM"/>
    <property type="match status" value="1"/>
</dbReference>
<sequence length="537" mass="56837">MSRKVGVRPVDSDVVTRPRTEAWLVYLALGGVAAVVIAFGDHRWSVWAATALQVSTGLVVVAGILRHRPARPAFWVVTAAALIAYAVAQCSWRTGDDGWETVIPFGGIDDWLLYLAFGLFTAALAICALRGQPAGNRRTDAIDGLVVVLGVSAASWHFIAEPFLAIGGLDPWHSALFWFYELFELARIALIALILMAATARGSAQRLVLTGMSLPIAGDILFTYAATTEAPIPVQWFDLLWLWGPVTIAATALHPAMAAPVRPGRPTDTVSGARLVIFVLLTAVIPIVTGLDDITGAAAPAGRTVEGAWIQMTLGVSVAILLVLRLGMLSAVAQRRSRALEEALRLQQALREQLEYRATHDPLTGLGNRAALLDALDCTLSRPVGSRGWLILLDLDGFKNVNDTFGHPVGDALLVALAREFTVAVPGAGSVARLGGDEFAIVLPEHDAPAVTRLADRILAVAARRRRIEGAVIKVSASLGLLPLDVVADTASALREADIALYAAKDAGRDRYRVGATGTAGAGVPVDSRPAAGTRIS</sequence>
<feature type="transmembrane region" description="Helical" evidence="1">
    <location>
        <begin position="271"/>
        <end position="288"/>
    </location>
</feature>
<dbReference type="SUPFAM" id="SSF55073">
    <property type="entry name" value="Nucleotide cyclase"/>
    <property type="match status" value="1"/>
</dbReference>
<dbReference type="AlphaFoldDB" id="A0A919JDK5"/>
<feature type="transmembrane region" description="Helical" evidence="1">
    <location>
        <begin position="21"/>
        <end position="40"/>
    </location>
</feature>
<dbReference type="PANTHER" id="PTHR45138:SF9">
    <property type="entry name" value="DIGUANYLATE CYCLASE DGCM-RELATED"/>
    <property type="match status" value="1"/>
</dbReference>
<keyword evidence="4" id="KW-1185">Reference proteome</keyword>
<feature type="transmembrane region" description="Helical" evidence="1">
    <location>
        <begin position="72"/>
        <end position="91"/>
    </location>
</feature>
<dbReference type="Proteomes" id="UP000647172">
    <property type="component" value="Unassembled WGS sequence"/>
</dbReference>
<name>A0A919JDK5_9ACTN</name>
<feature type="transmembrane region" description="Helical" evidence="1">
    <location>
        <begin position="141"/>
        <end position="159"/>
    </location>
</feature>
<keyword evidence="1" id="KW-1133">Transmembrane helix</keyword>
<feature type="transmembrane region" description="Helical" evidence="1">
    <location>
        <begin position="46"/>
        <end position="65"/>
    </location>
</feature>
<proteinExistence type="predicted"/>
<keyword evidence="1" id="KW-0812">Transmembrane</keyword>
<accession>A0A919JDK5</accession>
<dbReference type="Pfam" id="PF00990">
    <property type="entry name" value="GGDEF"/>
    <property type="match status" value="1"/>
</dbReference>
<dbReference type="PROSITE" id="PS50887">
    <property type="entry name" value="GGDEF"/>
    <property type="match status" value="1"/>
</dbReference>
<dbReference type="Gene3D" id="3.30.70.270">
    <property type="match status" value="1"/>
</dbReference>
<feature type="transmembrane region" description="Helical" evidence="1">
    <location>
        <begin position="207"/>
        <end position="227"/>
    </location>
</feature>
<protein>
    <recommendedName>
        <fullName evidence="2">GGDEF domain-containing protein</fullName>
    </recommendedName>
</protein>
<dbReference type="EMBL" id="BOMQ01000011">
    <property type="protein sequence ID" value="GIE47400.1"/>
    <property type="molecule type" value="Genomic_DNA"/>
</dbReference>
<feature type="transmembrane region" description="Helical" evidence="1">
    <location>
        <begin position="179"/>
        <end position="200"/>
    </location>
</feature>
<dbReference type="InterPro" id="IPR029787">
    <property type="entry name" value="Nucleotide_cyclase"/>
</dbReference>
<dbReference type="InterPro" id="IPR050469">
    <property type="entry name" value="Diguanylate_Cyclase"/>
</dbReference>
<dbReference type="SMART" id="SM00267">
    <property type="entry name" value="GGDEF"/>
    <property type="match status" value="1"/>
</dbReference>
<evidence type="ECO:0000313" key="3">
    <source>
        <dbReference type="EMBL" id="GIE47400.1"/>
    </source>
</evidence>
<reference evidence="3" key="1">
    <citation type="submission" date="2021-01" db="EMBL/GenBank/DDBJ databases">
        <title>Whole genome shotgun sequence of Actinoplanes nipponensis NBRC 14063.</title>
        <authorList>
            <person name="Komaki H."/>
            <person name="Tamura T."/>
        </authorList>
    </citation>
    <scope>NUCLEOTIDE SEQUENCE</scope>
    <source>
        <strain evidence="3">NBRC 14063</strain>
    </source>
</reference>
<gene>
    <name evidence="3" type="ORF">Ani05nite_09340</name>
</gene>
<keyword evidence="1" id="KW-0472">Membrane</keyword>
<evidence type="ECO:0000256" key="1">
    <source>
        <dbReference type="SAM" id="Phobius"/>
    </source>
</evidence>